<evidence type="ECO:0000256" key="1">
    <source>
        <dbReference type="ARBA" id="ARBA00003014"/>
    </source>
</evidence>
<organism evidence="11 12">
    <name type="scientific">Brassica napus</name>
    <name type="common">Rape</name>
    <dbReference type="NCBI Taxonomy" id="3708"/>
    <lineage>
        <taxon>Eukaryota</taxon>
        <taxon>Viridiplantae</taxon>
        <taxon>Streptophyta</taxon>
        <taxon>Embryophyta</taxon>
        <taxon>Tracheophyta</taxon>
        <taxon>Spermatophyta</taxon>
        <taxon>Magnoliopsida</taxon>
        <taxon>eudicotyledons</taxon>
        <taxon>Gunneridae</taxon>
        <taxon>Pentapetalae</taxon>
        <taxon>rosids</taxon>
        <taxon>malvids</taxon>
        <taxon>Brassicales</taxon>
        <taxon>Brassicaceae</taxon>
        <taxon>Brassiceae</taxon>
        <taxon>Brassica</taxon>
    </lineage>
</organism>
<dbReference type="Gramene" id="CDY29947">
    <property type="protein sequence ID" value="CDY29947"/>
    <property type="gene ID" value="GSBRNA2T00044462001"/>
</dbReference>
<evidence type="ECO:0000256" key="6">
    <source>
        <dbReference type="ARBA" id="ARBA00022801"/>
    </source>
</evidence>
<dbReference type="InterPro" id="IPR033132">
    <property type="entry name" value="GH_1_N_CS"/>
</dbReference>
<dbReference type="PANTHER" id="PTHR10353">
    <property type="entry name" value="GLYCOSYL HYDROLASE"/>
    <property type="match status" value="1"/>
</dbReference>
<dbReference type="GO" id="GO:0098542">
    <property type="term" value="P:defense response to other organism"/>
    <property type="evidence" value="ECO:0000318"/>
    <property type="project" value="GO_Central"/>
</dbReference>
<dbReference type="PANTHER" id="PTHR10353:SF178">
    <property type="entry name" value="INACTIVE BETA-GLUCOSIDASE 25-RELATED"/>
    <property type="match status" value="1"/>
</dbReference>
<dbReference type="Proteomes" id="UP000028999">
    <property type="component" value="Unassembled WGS sequence"/>
</dbReference>
<dbReference type="GO" id="GO:0071472">
    <property type="term" value="P:cellular response to salt stress"/>
    <property type="evidence" value="ECO:0000318"/>
    <property type="project" value="GO_Central"/>
</dbReference>
<dbReference type="GO" id="GO:0019137">
    <property type="term" value="F:thioglucosidase activity"/>
    <property type="evidence" value="ECO:0007669"/>
    <property type="project" value="UniProtKB-EC"/>
</dbReference>
<comment type="subcellular location">
    <subcellularLocation>
        <location evidence="2">Vacuole</location>
    </subcellularLocation>
</comment>
<evidence type="ECO:0000256" key="5">
    <source>
        <dbReference type="ARBA" id="ARBA00022554"/>
    </source>
</evidence>
<comment type="similarity">
    <text evidence="3 10">Belongs to the glycosyl hydrolase 1 family.</text>
</comment>
<keyword evidence="5" id="KW-0926">Vacuole</keyword>
<dbReference type="GO" id="GO:0005975">
    <property type="term" value="P:carbohydrate metabolic process"/>
    <property type="evidence" value="ECO:0007669"/>
    <property type="project" value="InterPro"/>
</dbReference>
<evidence type="ECO:0000256" key="10">
    <source>
        <dbReference type="RuleBase" id="RU003690"/>
    </source>
</evidence>
<dbReference type="AlphaFoldDB" id="A0A078GXK3"/>
<evidence type="ECO:0000256" key="8">
    <source>
        <dbReference type="ARBA" id="ARBA00032797"/>
    </source>
</evidence>
<accession>A0A078GXK3</accession>
<proteinExistence type="inferred from homology"/>
<protein>
    <recommendedName>
        <fullName evidence="4">thioglucosidase</fullName>
        <ecNumber evidence="4">3.2.1.147</ecNumber>
    </recommendedName>
    <alternativeName>
        <fullName evidence="7">Sinigrinase</fullName>
    </alternativeName>
    <alternativeName>
        <fullName evidence="8">Thioglucosidase</fullName>
    </alternativeName>
</protein>
<dbReference type="PRINTS" id="PR00131">
    <property type="entry name" value="GLHYDRLASE1"/>
</dbReference>
<dbReference type="InterPro" id="IPR001360">
    <property type="entry name" value="Glyco_hydro_1"/>
</dbReference>
<dbReference type="GO" id="GO:0019762">
    <property type="term" value="P:glucosinolate catabolic process"/>
    <property type="evidence" value="ECO:0000318"/>
    <property type="project" value="GO_Central"/>
</dbReference>
<dbReference type="GO" id="GO:0008422">
    <property type="term" value="F:beta-glucosidase activity"/>
    <property type="evidence" value="ECO:0000318"/>
    <property type="project" value="GO_Central"/>
</dbReference>
<dbReference type="Pfam" id="PF00232">
    <property type="entry name" value="Glyco_hydro_1"/>
    <property type="match status" value="1"/>
</dbReference>
<evidence type="ECO:0000256" key="7">
    <source>
        <dbReference type="ARBA" id="ARBA00032643"/>
    </source>
</evidence>
<evidence type="ECO:0000313" key="12">
    <source>
        <dbReference type="Proteomes" id="UP000028999"/>
    </source>
</evidence>
<keyword evidence="12" id="KW-1185">Reference proteome</keyword>
<dbReference type="SMR" id="A0A078GXK3"/>
<sequence length="550" mass="62213">MILLSHLLHPYKYSNTLNTLCIKKKLTETMALKAILFLGLLLAVISSPTTVDGGSVCPKASTFGRGSFPDGFLFGATTSAFQHEGAPEEGGRGLSIWDSFTHQHSENNNNLLGVDFYHHYKEDVQLLKKLNMDAFRFSISWSRIFPHGKKDKGVSETGVKFYNDLINELIANGVTPLVTLFQWDVPQALEDEYGGFLSGRILEDFREFAKFAFNEYGDRVKHWVTINEPYEFSLGGYGTGEKAPGRCSKYVNEKCVAGDSGHEVYTVSHNLLLAHAEAVEEFRKCAKCKDGKIGIVQSPMWFEPYEKTSSEEIVKRAMDFTLGWHLEPITHGDYPQTMKDNVGARLPSFTDEQKEKLTGSYDFVGVNYYTSAFVAHVEDVDQEKPSWEADSRFKLHSQNPDGYKIGSQPATAKYPVCADGLRKVLKYIKENYNDPEIIVTGNGYKETLGEKDVLPDALSDSNRKYYHMRHLMALHGAVCEDKVNVKGYFVWSLMDGLEWEDGYKTRSGLYYVDYANNMGRHEKQSAKWLSKLLEKAPIQSKVDLESRKEL</sequence>
<dbReference type="InterPro" id="IPR017853">
    <property type="entry name" value="GH"/>
</dbReference>
<gene>
    <name evidence="11" type="primary">BnaC01g40610D</name>
    <name evidence="11" type="ORF">GSBRNA2T00044462001</name>
</gene>
<evidence type="ECO:0000256" key="9">
    <source>
        <dbReference type="ARBA" id="ARBA00034026"/>
    </source>
</evidence>
<comment type="catalytic activity">
    <reaction evidence="9">
        <text>a thioglucoside + H2O = a sugar + a thiol.</text>
        <dbReference type="EC" id="3.2.1.147"/>
    </reaction>
</comment>
<dbReference type="EC" id="3.2.1.147" evidence="4"/>
<dbReference type="SUPFAM" id="SSF51445">
    <property type="entry name" value="(Trans)glycosidases"/>
    <property type="match status" value="1"/>
</dbReference>
<dbReference type="OMA" id="THQHSEN"/>
<name>A0A078GXK3_BRANA</name>
<evidence type="ECO:0000256" key="3">
    <source>
        <dbReference type="ARBA" id="ARBA00010838"/>
    </source>
</evidence>
<reference evidence="11 12" key="1">
    <citation type="journal article" date="2014" name="Science">
        <title>Plant genetics. Early allopolyploid evolution in the post-Neolithic Brassica napus oilseed genome.</title>
        <authorList>
            <person name="Chalhoub B."/>
            <person name="Denoeud F."/>
            <person name="Liu S."/>
            <person name="Parkin I.A."/>
            <person name="Tang H."/>
            <person name="Wang X."/>
            <person name="Chiquet J."/>
            <person name="Belcram H."/>
            <person name="Tong C."/>
            <person name="Samans B."/>
            <person name="Correa M."/>
            <person name="Da Silva C."/>
            <person name="Just J."/>
            <person name="Falentin C."/>
            <person name="Koh C.S."/>
            <person name="Le Clainche I."/>
            <person name="Bernard M."/>
            <person name="Bento P."/>
            <person name="Noel B."/>
            <person name="Labadie K."/>
            <person name="Alberti A."/>
            <person name="Charles M."/>
            <person name="Arnaud D."/>
            <person name="Guo H."/>
            <person name="Daviaud C."/>
            <person name="Alamery S."/>
            <person name="Jabbari K."/>
            <person name="Zhao M."/>
            <person name="Edger P.P."/>
            <person name="Chelaifa H."/>
            <person name="Tack D."/>
            <person name="Lassalle G."/>
            <person name="Mestiri I."/>
            <person name="Schnel N."/>
            <person name="Le Paslier M.C."/>
            <person name="Fan G."/>
            <person name="Renault V."/>
            <person name="Bayer P.E."/>
            <person name="Golicz A.A."/>
            <person name="Manoli S."/>
            <person name="Lee T.H."/>
            <person name="Thi V.H."/>
            <person name="Chalabi S."/>
            <person name="Hu Q."/>
            <person name="Fan C."/>
            <person name="Tollenaere R."/>
            <person name="Lu Y."/>
            <person name="Battail C."/>
            <person name="Shen J."/>
            <person name="Sidebottom C.H."/>
            <person name="Wang X."/>
            <person name="Canaguier A."/>
            <person name="Chauveau A."/>
            <person name="Berard A."/>
            <person name="Deniot G."/>
            <person name="Guan M."/>
            <person name="Liu Z."/>
            <person name="Sun F."/>
            <person name="Lim Y.P."/>
            <person name="Lyons E."/>
            <person name="Town C.D."/>
            <person name="Bancroft I."/>
            <person name="Wang X."/>
            <person name="Meng J."/>
            <person name="Ma J."/>
            <person name="Pires J.C."/>
            <person name="King G.J."/>
            <person name="Brunel D."/>
            <person name="Delourme R."/>
            <person name="Renard M."/>
            <person name="Aury J.M."/>
            <person name="Adams K.L."/>
            <person name="Batley J."/>
            <person name="Snowdon R.J."/>
            <person name="Tost J."/>
            <person name="Edwards D."/>
            <person name="Zhou Y."/>
            <person name="Hua W."/>
            <person name="Sharpe A.G."/>
            <person name="Paterson A.H."/>
            <person name="Guan C."/>
            <person name="Wincker P."/>
        </authorList>
    </citation>
    <scope>NUCLEOTIDE SEQUENCE [LARGE SCALE GENOMIC DNA]</scope>
    <source>
        <strain evidence="12">cv. Darmor-bzh</strain>
    </source>
</reference>
<dbReference type="Gene3D" id="3.20.20.80">
    <property type="entry name" value="Glycosidases"/>
    <property type="match status" value="1"/>
</dbReference>
<evidence type="ECO:0000313" key="11">
    <source>
        <dbReference type="EMBL" id="CDY29947.1"/>
    </source>
</evidence>
<dbReference type="FunFam" id="3.20.20.80:FF:000022">
    <property type="entry name" value="Beta-glucosidase 11"/>
    <property type="match status" value="1"/>
</dbReference>
<dbReference type="PROSITE" id="PS00653">
    <property type="entry name" value="GLYCOSYL_HYDROL_F1_2"/>
    <property type="match status" value="1"/>
</dbReference>
<comment type="function">
    <text evidence="1">Degradation of glucosinolates (glucose residue linked by a thioglucoside bound to an amino acid derivative) to glucose, sulfate and any of the products: thiocyanates, isothiocyanates, nitriles, epithionitriles or oxazolidine-2-thiones.</text>
</comment>
<evidence type="ECO:0000256" key="4">
    <source>
        <dbReference type="ARBA" id="ARBA00012250"/>
    </source>
</evidence>
<keyword evidence="6" id="KW-0378">Hydrolase</keyword>
<evidence type="ECO:0000256" key="2">
    <source>
        <dbReference type="ARBA" id="ARBA00004116"/>
    </source>
</evidence>
<dbReference type="STRING" id="3708.A0A078GXK3"/>
<dbReference type="GO" id="GO:0005773">
    <property type="term" value="C:vacuole"/>
    <property type="evidence" value="ECO:0007669"/>
    <property type="project" value="UniProtKB-SubCell"/>
</dbReference>
<dbReference type="EMBL" id="LK032247">
    <property type="protein sequence ID" value="CDY29947.1"/>
    <property type="molecule type" value="Genomic_DNA"/>
</dbReference>
<dbReference type="PaxDb" id="3708-A0A078GXK3"/>